<keyword evidence="2" id="KW-1185">Reference proteome</keyword>
<gene>
    <name evidence="1" type="ORF">GCM10022393_34610</name>
</gene>
<organism evidence="1 2">
    <name type="scientific">Aquimarina addita</name>
    <dbReference type="NCBI Taxonomy" id="870485"/>
    <lineage>
        <taxon>Bacteria</taxon>
        <taxon>Pseudomonadati</taxon>
        <taxon>Bacteroidota</taxon>
        <taxon>Flavobacteriia</taxon>
        <taxon>Flavobacteriales</taxon>
        <taxon>Flavobacteriaceae</taxon>
        <taxon>Aquimarina</taxon>
    </lineage>
</organism>
<proteinExistence type="predicted"/>
<name>A0ABP6UQU0_9FLAO</name>
<accession>A0ABP6UQU0</accession>
<evidence type="ECO:0000313" key="2">
    <source>
        <dbReference type="Proteomes" id="UP001500459"/>
    </source>
</evidence>
<comment type="caution">
    <text evidence="1">The sequence shown here is derived from an EMBL/GenBank/DDBJ whole genome shotgun (WGS) entry which is preliminary data.</text>
</comment>
<sequence>MISLIDKISMLIGYQKTIFKVFLKYTMIKEITGNGFTNTKHSFSKKIAVNITTANEIENKMYADLKFFIINSYVYY</sequence>
<dbReference type="Proteomes" id="UP001500459">
    <property type="component" value="Unassembled WGS sequence"/>
</dbReference>
<evidence type="ECO:0000313" key="1">
    <source>
        <dbReference type="EMBL" id="GAA3517575.1"/>
    </source>
</evidence>
<dbReference type="EMBL" id="BAABCW010000018">
    <property type="protein sequence ID" value="GAA3517575.1"/>
    <property type="molecule type" value="Genomic_DNA"/>
</dbReference>
<protein>
    <submittedName>
        <fullName evidence="1">Uncharacterized protein</fullName>
    </submittedName>
</protein>
<reference evidence="2" key="1">
    <citation type="journal article" date="2019" name="Int. J. Syst. Evol. Microbiol.">
        <title>The Global Catalogue of Microorganisms (GCM) 10K type strain sequencing project: providing services to taxonomists for standard genome sequencing and annotation.</title>
        <authorList>
            <consortium name="The Broad Institute Genomics Platform"/>
            <consortium name="The Broad Institute Genome Sequencing Center for Infectious Disease"/>
            <person name="Wu L."/>
            <person name="Ma J."/>
        </authorList>
    </citation>
    <scope>NUCLEOTIDE SEQUENCE [LARGE SCALE GENOMIC DNA]</scope>
    <source>
        <strain evidence="2">JCM 17106</strain>
    </source>
</reference>